<evidence type="ECO:0000256" key="3">
    <source>
        <dbReference type="ARBA" id="ARBA00022692"/>
    </source>
</evidence>
<feature type="transmembrane region" description="Helical" evidence="6">
    <location>
        <begin position="157"/>
        <end position="179"/>
    </location>
</feature>
<evidence type="ECO:0000256" key="1">
    <source>
        <dbReference type="ARBA" id="ARBA00004141"/>
    </source>
</evidence>
<feature type="transmembrane region" description="Helical" evidence="6">
    <location>
        <begin position="453"/>
        <end position="473"/>
    </location>
</feature>
<feature type="transmembrane region" description="Helical" evidence="6">
    <location>
        <begin position="343"/>
        <end position="361"/>
    </location>
</feature>
<dbReference type="InterPro" id="IPR036259">
    <property type="entry name" value="MFS_trans_sf"/>
</dbReference>
<keyword evidence="9" id="KW-1185">Reference proteome</keyword>
<reference evidence="8 9" key="1">
    <citation type="journal article" date="2019" name="Fungal Biol. Biotechnol.">
        <title>Draft genome sequence of fastidious pathogen Ceratobasidium theobromae, which causes vascular-streak dieback in Theobroma cacao.</title>
        <authorList>
            <person name="Ali S.S."/>
            <person name="Asman A."/>
            <person name="Shao J."/>
            <person name="Firmansyah A.P."/>
            <person name="Susilo A.W."/>
            <person name="Rosmana A."/>
            <person name="McMahon P."/>
            <person name="Junaid M."/>
            <person name="Guest D."/>
            <person name="Kheng T.Y."/>
            <person name="Meinhardt L.W."/>
            <person name="Bailey B.A."/>
        </authorList>
    </citation>
    <scope>NUCLEOTIDE SEQUENCE [LARGE SCALE GENOMIC DNA]</scope>
    <source>
        <strain evidence="8 9">CT2</strain>
    </source>
</reference>
<comment type="caution">
    <text evidence="8">The sequence shown here is derived from an EMBL/GenBank/DDBJ whole genome shotgun (WGS) entry which is preliminary data.</text>
</comment>
<comment type="subcellular location">
    <subcellularLocation>
        <location evidence="1">Membrane</location>
        <topology evidence="1">Multi-pass membrane protein</topology>
    </subcellularLocation>
</comment>
<dbReference type="Gene3D" id="1.20.1250.20">
    <property type="entry name" value="MFS general substrate transporter like domains"/>
    <property type="match status" value="1"/>
</dbReference>
<dbReference type="Pfam" id="PF07690">
    <property type="entry name" value="MFS_1"/>
    <property type="match status" value="1"/>
</dbReference>
<feature type="domain" description="Major facilitator superfamily (MFS) profile" evidence="7">
    <location>
        <begin position="32"/>
        <end position="477"/>
    </location>
</feature>
<sequence length="500" mass="53916">MSSVVSAITDEKPVGPKISTLDQLSPLQKKVLVALFCLGQFLEILNTSAILPALPAISQAVGFTESNSVWIFAAYQATFASFLLISGRISDIYGPKPVFVLGSLLFGGGCLGAGFLSDHVGLIILRAIQGVGAAHTIPSSLRMIIQMMPEPKEQQWAIGLFGVAGGIANVLGTILGSLLVQFASWRWICWVIAMVALPAAIGCIFLIPATTRHKGARVSQLDALGVSTLIVAIVLFVYALTTGPISGWKSGGTLAPLFLSLALFVVFFFWESQIDEENAALPPKLWSYPNFAVLIATGFVTSGWYIQMYMTFAPYWQNDLHWPPAIIGVKFGGRLAALGRPKFLIITSLVVILFGTFLLPFSARPHDKYWPIAFPGLVIASAGAASVFILTNIFIFRVTPPEKSGTVGAVFNASLQLGKAIVNTVTACVQTFVDQRIERDGTFDGSYFQGRAAALWFFIAWIALGTVGVFIFYKQDQEVSKDVESKSESEAAAGQFAEKH</sequence>
<keyword evidence="2" id="KW-0813">Transport</keyword>
<keyword evidence="3 6" id="KW-0812">Transmembrane</keyword>
<dbReference type="EMBL" id="SSOP01000049">
    <property type="protein sequence ID" value="KAB5592949.1"/>
    <property type="molecule type" value="Genomic_DNA"/>
</dbReference>
<name>A0A5N5QMS4_9AGAM</name>
<feature type="transmembrane region" description="Helical" evidence="6">
    <location>
        <begin position="185"/>
        <end position="209"/>
    </location>
</feature>
<feature type="transmembrane region" description="Helical" evidence="6">
    <location>
        <begin position="98"/>
        <end position="117"/>
    </location>
</feature>
<feature type="transmembrane region" description="Helical" evidence="6">
    <location>
        <begin position="291"/>
        <end position="310"/>
    </location>
</feature>
<gene>
    <name evidence="8" type="ORF">CTheo_3584</name>
</gene>
<feature type="transmembrane region" description="Helical" evidence="6">
    <location>
        <begin position="221"/>
        <end position="241"/>
    </location>
</feature>
<dbReference type="InterPro" id="IPR020846">
    <property type="entry name" value="MFS_dom"/>
</dbReference>
<keyword evidence="5 6" id="KW-0472">Membrane</keyword>
<evidence type="ECO:0000259" key="7">
    <source>
        <dbReference type="PROSITE" id="PS50850"/>
    </source>
</evidence>
<feature type="transmembrane region" description="Helical" evidence="6">
    <location>
        <begin position="31"/>
        <end position="57"/>
    </location>
</feature>
<dbReference type="Gene3D" id="1.20.1720.10">
    <property type="entry name" value="Multidrug resistance protein D"/>
    <property type="match status" value="1"/>
</dbReference>
<dbReference type="PANTHER" id="PTHR42718:SF9">
    <property type="entry name" value="MAJOR FACILITATOR SUPERFAMILY MULTIDRUG TRANSPORTER MFSC"/>
    <property type="match status" value="1"/>
</dbReference>
<organism evidence="8 9">
    <name type="scientific">Ceratobasidium theobromae</name>
    <dbReference type="NCBI Taxonomy" id="1582974"/>
    <lineage>
        <taxon>Eukaryota</taxon>
        <taxon>Fungi</taxon>
        <taxon>Dikarya</taxon>
        <taxon>Basidiomycota</taxon>
        <taxon>Agaricomycotina</taxon>
        <taxon>Agaricomycetes</taxon>
        <taxon>Cantharellales</taxon>
        <taxon>Ceratobasidiaceae</taxon>
        <taxon>Ceratobasidium</taxon>
    </lineage>
</organism>
<protein>
    <submittedName>
        <fullName evidence="8">MFS general substrate transporter</fullName>
    </submittedName>
</protein>
<dbReference type="OrthoDB" id="440755at2759"/>
<proteinExistence type="predicted"/>
<dbReference type="Proteomes" id="UP000383932">
    <property type="component" value="Unassembled WGS sequence"/>
</dbReference>
<feature type="transmembrane region" description="Helical" evidence="6">
    <location>
        <begin position="123"/>
        <end position="145"/>
    </location>
</feature>
<dbReference type="GO" id="GO:0016020">
    <property type="term" value="C:membrane"/>
    <property type="evidence" value="ECO:0007669"/>
    <property type="project" value="UniProtKB-SubCell"/>
</dbReference>
<evidence type="ECO:0000256" key="4">
    <source>
        <dbReference type="ARBA" id="ARBA00022989"/>
    </source>
</evidence>
<dbReference type="PANTHER" id="PTHR42718">
    <property type="entry name" value="MAJOR FACILITATOR SUPERFAMILY MULTIDRUG TRANSPORTER MFSC"/>
    <property type="match status" value="1"/>
</dbReference>
<evidence type="ECO:0000256" key="5">
    <source>
        <dbReference type="ARBA" id="ARBA00023136"/>
    </source>
</evidence>
<accession>A0A5N5QMS4</accession>
<evidence type="ECO:0000256" key="2">
    <source>
        <dbReference type="ARBA" id="ARBA00022448"/>
    </source>
</evidence>
<evidence type="ECO:0000313" key="9">
    <source>
        <dbReference type="Proteomes" id="UP000383932"/>
    </source>
</evidence>
<keyword evidence="4 6" id="KW-1133">Transmembrane helix</keyword>
<feature type="transmembrane region" description="Helical" evidence="6">
    <location>
        <begin position="69"/>
        <end position="86"/>
    </location>
</feature>
<dbReference type="GO" id="GO:0022857">
    <property type="term" value="F:transmembrane transporter activity"/>
    <property type="evidence" value="ECO:0007669"/>
    <property type="project" value="InterPro"/>
</dbReference>
<dbReference type="InterPro" id="IPR011701">
    <property type="entry name" value="MFS"/>
</dbReference>
<dbReference type="AlphaFoldDB" id="A0A5N5QMS4"/>
<feature type="transmembrane region" description="Helical" evidence="6">
    <location>
        <begin position="253"/>
        <end position="270"/>
    </location>
</feature>
<evidence type="ECO:0000256" key="6">
    <source>
        <dbReference type="SAM" id="Phobius"/>
    </source>
</evidence>
<dbReference type="SUPFAM" id="SSF103473">
    <property type="entry name" value="MFS general substrate transporter"/>
    <property type="match status" value="1"/>
</dbReference>
<feature type="transmembrane region" description="Helical" evidence="6">
    <location>
        <begin position="373"/>
        <end position="396"/>
    </location>
</feature>
<evidence type="ECO:0000313" key="8">
    <source>
        <dbReference type="EMBL" id="KAB5592949.1"/>
    </source>
</evidence>
<dbReference type="PROSITE" id="PS50850">
    <property type="entry name" value="MFS"/>
    <property type="match status" value="1"/>
</dbReference>